<evidence type="ECO:0000256" key="2">
    <source>
        <dbReference type="ARBA" id="ARBA00006490"/>
    </source>
</evidence>
<evidence type="ECO:0000313" key="11">
    <source>
        <dbReference type="Proteomes" id="UP000198558"/>
    </source>
</evidence>
<evidence type="ECO:0000256" key="5">
    <source>
        <dbReference type="ARBA" id="ARBA00022898"/>
    </source>
</evidence>
<accession>A0A1I0BIT4</accession>
<keyword evidence="6" id="KW-0408">Iron</keyword>
<evidence type="ECO:0000256" key="8">
    <source>
        <dbReference type="ARBA" id="ARBA00050776"/>
    </source>
</evidence>
<comment type="catalytic activity">
    <reaction evidence="8">
        <text>(sulfur carrier)-H + L-cysteine = (sulfur carrier)-SH + L-alanine</text>
        <dbReference type="Rhea" id="RHEA:43892"/>
        <dbReference type="Rhea" id="RHEA-COMP:14737"/>
        <dbReference type="Rhea" id="RHEA-COMP:14739"/>
        <dbReference type="ChEBI" id="CHEBI:29917"/>
        <dbReference type="ChEBI" id="CHEBI:35235"/>
        <dbReference type="ChEBI" id="CHEBI:57972"/>
        <dbReference type="ChEBI" id="CHEBI:64428"/>
        <dbReference type="EC" id="2.8.1.7"/>
    </reaction>
</comment>
<dbReference type="GO" id="GO:0046872">
    <property type="term" value="F:metal ion binding"/>
    <property type="evidence" value="ECO:0007669"/>
    <property type="project" value="UniProtKB-KW"/>
</dbReference>
<dbReference type="GO" id="GO:0031071">
    <property type="term" value="F:cysteine desulfurase activity"/>
    <property type="evidence" value="ECO:0007669"/>
    <property type="project" value="UniProtKB-EC"/>
</dbReference>
<dbReference type="InterPro" id="IPR000192">
    <property type="entry name" value="Aminotrans_V_dom"/>
</dbReference>
<dbReference type="AlphaFoldDB" id="A0A1I0BIT4"/>
<evidence type="ECO:0000259" key="9">
    <source>
        <dbReference type="Pfam" id="PF00266"/>
    </source>
</evidence>
<keyword evidence="7" id="KW-0411">Iron-sulfur</keyword>
<keyword evidence="5" id="KW-0663">Pyridoxal phosphate</keyword>
<dbReference type="GO" id="GO:0051536">
    <property type="term" value="F:iron-sulfur cluster binding"/>
    <property type="evidence" value="ECO:0007669"/>
    <property type="project" value="UniProtKB-KW"/>
</dbReference>
<comment type="similarity">
    <text evidence="2">Belongs to the class-V pyridoxal-phosphate-dependent aminotransferase family. NifS/IscS subfamily.</text>
</comment>
<dbReference type="SUPFAM" id="SSF53383">
    <property type="entry name" value="PLP-dependent transferases"/>
    <property type="match status" value="1"/>
</dbReference>
<dbReference type="PANTHER" id="PTHR11601:SF34">
    <property type="entry name" value="CYSTEINE DESULFURASE"/>
    <property type="match status" value="1"/>
</dbReference>
<proteinExistence type="inferred from homology"/>
<sequence>MIAKRVNCSPEEIIFTSSGSEANNLALRCYTNSENKAHFILADPTSHKSVIKNNYYWSLEVDSNGVINLKSLESKLANTHNIQSYKIVSVCGANNEIGTIQPIKEISKLCHKHDIIFHVDAVQLIADKKIDVKELGIDLMSVSGSKIGCPSGIGFLYVKKGISVTPLIQGEQEKSMRGGTENIPYILGLSKAVELLNYSKSNHLKSLRDYFINKLLILPNTYLIGANGNDRLSNNINICFHGIEAESLLSYLNLYEIYASGGSACNSKNLEASHVLKAIRLPEDDLHSCIRFSLNEDSTVDELEEAFEVIQRFVIRQNFYNGGDAS</sequence>
<dbReference type="EMBL" id="FOIN01000001">
    <property type="protein sequence ID" value="SET06799.1"/>
    <property type="molecule type" value="Genomic_DNA"/>
</dbReference>
<dbReference type="InterPro" id="IPR015424">
    <property type="entry name" value="PyrdxlP-dep_Trfase"/>
</dbReference>
<comment type="cofactor">
    <cofactor evidence="1">
        <name>pyridoxal 5'-phosphate</name>
        <dbReference type="ChEBI" id="CHEBI:597326"/>
    </cofactor>
</comment>
<keyword evidence="11" id="KW-1185">Reference proteome</keyword>
<dbReference type="Proteomes" id="UP000198558">
    <property type="component" value="Unassembled WGS sequence"/>
</dbReference>
<feature type="domain" description="Aminotransferase class V" evidence="9">
    <location>
        <begin position="2"/>
        <end position="304"/>
    </location>
</feature>
<evidence type="ECO:0000256" key="6">
    <source>
        <dbReference type="ARBA" id="ARBA00023004"/>
    </source>
</evidence>
<dbReference type="Pfam" id="PF00266">
    <property type="entry name" value="Aminotran_5"/>
    <property type="match status" value="1"/>
</dbReference>
<gene>
    <name evidence="10" type="ORF">SAMN04489758_101139</name>
</gene>
<organism evidence="10 11">
    <name type="scientific">Thomasclavelia cocleata</name>
    <dbReference type="NCBI Taxonomy" id="69824"/>
    <lineage>
        <taxon>Bacteria</taxon>
        <taxon>Bacillati</taxon>
        <taxon>Bacillota</taxon>
        <taxon>Erysipelotrichia</taxon>
        <taxon>Erysipelotrichales</taxon>
        <taxon>Coprobacillaceae</taxon>
        <taxon>Thomasclavelia</taxon>
    </lineage>
</organism>
<dbReference type="Gene3D" id="3.40.640.10">
    <property type="entry name" value="Type I PLP-dependent aspartate aminotransferase-like (Major domain)"/>
    <property type="match status" value="1"/>
</dbReference>
<evidence type="ECO:0000256" key="4">
    <source>
        <dbReference type="ARBA" id="ARBA00022723"/>
    </source>
</evidence>
<keyword evidence="4" id="KW-0479">Metal-binding</keyword>
<dbReference type="InterPro" id="IPR015421">
    <property type="entry name" value="PyrdxlP-dep_Trfase_major"/>
</dbReference>
<dbReference type="InterPro" id="IPR015422">
    <property type="entry name" value="PyrdxlP-dep_Trfase_small"/>
</dbReference>
<evidence type="ECO:0000256" key="1">
    <source>
        <dbReference type="ARBA" id="ARBA00001933"/>
    </source>
</evidence>
<dbReference type="PIRSF" id="PIRSF005572">
    <property type="entry name" value="NifS"/>
    <property type="match status" value="1"/>
</dbReference>
<keyword evidence="3" id="KW-0808">Transferase</keyword>
<evidence type="ECO:0000256" key="7">
    <source>
        <dbReference type="ARBA" id="ARBA00023014"/>
    </source>
</evidence>
<dbReference type="InterPro" id="IPR016454">
    <property type="entry name" value="Cysteine_dSase"/>
</dbReference>
<reference evidence="11" key="1">
    <citation type="submission" date="2016-10" db="EMBL/GenBank/DDBJ databases">
        <authorList>
            <person name="Varghese N."/>
            <person name="Submissions S."/>
        </authorList>
    </citation>
    <scope>NUCLEOTIDE SEQUENCE [LARGE SCALE GENOMIC DNA]</scope>
    <source>
        <strain evidence="11">DSM 1551</strain>
    </source>
</reference>
<evidence type="ECO:0000256" key="3">
    <source>
        <dbReference type="ARBA" id="ARBA00022679"/>
    </source>
</evidence>
<dbReference type="Gene3D" id="3.90.1150.10">
    <property type="entry name" value="Aspartate Aminotransferase, domain 1"/>
    <property type="match status" value="1"/>
</dbReference>
<dbReference type="PANTHER" id="PTHR11601">
    <property type="entry name" value="CYSTEINE DESULFURYLASE FAMILY MEMBER"/>
    <property type="match status" value="1"/>
</dbReference>
<evidence type="ECO:0000313" key="10">
    <source>
        <dbReference type="EMBL" id="SET06799.1"/>
    </source>
</evidence>
<protein>
    <submittedName>
        <fullName evidence="10">Cysteine desulfurase</fullName>
    </submittedName>
</protein>
<name>A0A1I0BIT4_9FIRM</name>